<dbReference type="Gene3D" id="2.120.10.30">
    <property type="entry name" value="TolB, C-terminal domain"/>
    <property type="match status" value="1"/>
</dbReference>
<dbReference type="RefSeq" id="WP_022347444.1">
    <property type="nucleotide sequence ID" value="NZ_JGCY01000327.1"/>
</dbReference>
<reference evidence="2 3" key="1">
    <citation type="submission" date="2014-02" db="EMBL/GenBank/DDBJ databases">
        <authorList>
            <person name="Sears C."/>
            <person name="Carroll K."/>
            <person name="Sack B.R."/>
            <person name="Qadri F."/>
            <person name="Myers L.L."/>
            <person name="Chung G.-T."/>
            <person name="Escheverria P."/>
            <person name="Fraser C.M."/>
            <person name="Sadzewicz L."/>
            <person name="Shefchek K.A."/>
            <person name="Tallon L."/>
            <person name="Das S.P."/>
            <person name="Daugherty S."/>
            <person name="Mongodin E.F."/>
        </authorList>
    </citation>
    <scope>NUCLEOTIDE SEQUENCE [LARGE SCALE GENOMIC DNA]</scope>
    <source>
        <strain evidence="3">3988T(B)14</strain>
    </source>
</reference>
<dbReference type="SUPFAM" id="SSF69304">
    <property type="entry name" value="Tricorn protease N-terminal domain"/>
    <property type="match status" value="1"/>
</dbReference>
<protein>
    <submittedName>
        <fullName evidence="2">Putative lipoprotein</fullName>
    </submittedName>
</protein>
<evidence type="ECO:0000256" key="1">
    <source>
        <dbReference type="SAM" id="SignalP"/>
    </source>
</evidence>
<gene>
    <name evidence="2" type="ORF">M124_2218</name>
</gene>
<evidence type="ECO:0000313" key="3">
    <source>
        <dbReference type="Proteomes" id="UP000020529"/>
    </source>
</evidence>
<evidence type="ECO:0000313" key="2">
    <source>
        <dbReference type="EMBL" id="EXY74008.1"/>
    </source>
</evidence>
<feature type="signal peptide" evidence="1">
    <location>
        <begin position="1"/>
        <end position="21"/>
    </location>
</feature>
<dbReference type="EMBL" id="JGCY01000327">
    <property type="protein sequence ID" value="EXY74008.1"/>
    <property type="molecule type" value="Genomic_DNA"/>
</dbReference>
<organism evidence="2 3">
    <name type="scientific">Bacteroides fragilis str. 3988T(B)14</name>
    <dbReference type="NCBI Taxonomy" id="1339315"/>
    <lineage>
        <taxon>Bacteria</taxon>
        <taxon>Pseudomonadati</taxon>
        <taxon>Bacteroidota</taxon>
        <taxon>Bacteroidia</taxon>
        <taxon>Bacteroidales</taxon>
        <taxon>Bacteroidaceae</taxon>
        <taxon>Bacteroides</taxon>
    </lineage>
</organism>
<dbReference type="PROSITE" id="PS51257">
    <property type="entry name" value="PROKAR_LIPOPROTEIN"/>
    <property type="match status" value="1"/>
</dbReference>
<dbReference type="InterPro" id="IPR011042">
    <property type="entry name" value="6-blade_b-propeller_TolB-like"/>
</dbReference>
<proteinExistence type="predicted"/>
<dbReference type="AlphaFoldDB" id="A0A015UJ94"/>
<name>A0A015UJ94_BACFG</name>
<dbReference type="Pfam" id="PF17170">
    <property type="entry name" value="DUF5128"/>
    <property type="match status" value="1"/>
</dbReference>
<comment type="caution">
    <text evidence="2">The sequence shown here is derived from an EMBL/GenBank/DDBJ whole genome shotgun (WGS) entry which is preliminary data.</text>
</comment>
<accession>A0A015UJ94</accession>
<dbReference type="Proteomes" id="UP000020529">
    <property type="component" value="Unassembled WGS sequence"/>
</dbReference>
<dbReference type="PATRIC" id="fig|1339315.3.peg.2931"/>
<feature type="chain" id="PRO_5001479685" evidence="1">
    <location>
        <begin position="22"/>
        <end position="386"/>
    </location>
</feature>
<keyword evidence="2" id="KW-0449">Lipoprotein</keyword>
<sequence>MKTSYLLLSSALLLGCLSACNTSPREPKVMEANDGSVTTIESNGNKLTVCDLSAVKDTIEVPLSEFVEDCRIVRFETSEEAYFKAWFINATDKYIGIRQGNQDVFKLFDRDGKFLYNVGSVGSGPGEYDTTLYDECIDEKNGHIFFTPFVGKRIMMYDINGQWIKDIPLPMQINKAKIWVNEDGSLSVVHMPFEEGEPLAFRVDTEGNILNQIPATAATKVMNFDGEVFSYRNCGDFDFFHTGIDTLFTYDSAGNKLLPKFTMTFPNMNEKPIHLYYRLPHHFIVTYWGNKGEGGGDVLVDTEKNASSYFRLVNDFYGNLPIPAPGHSFYRGYFIQSLEPGQLIEKIEKQIASGKCSGQDEQKLKELAATLTENDNNVLFIGKVKK</sequence>
<keyword evidence="1" id="KW-0732">Signal</keyword>